<keyword evidence="3" id="KW-1185">Reference proteome</keyword>
<evidence type="ECO:0000313" key="3">
    <source>
        <dbReference type="Proteomes" id="UP001158576"/>
    </source>
</evidence>
<feature type="region of interest" description="Disordered" evidence="1">
    <location>
        <begin position="384"/>
        <end position="409"/>
    </location>
</feature>
<feature type="region of interest" description="Disordered" evidence="1">
    <location>
        <begin position="283"/>
        <end position="372"/>
    </location>
</feature>
<feature type="compositionally biased region" description="Polar residues" evidence="1">
    <location>
        <begin position="384"/>
        <end position="401"/>
    </location>
</feature>
<feature type="compositionally biased region" description="Polar residues" evidence="1">
    <location>
        <begin position="448"/>
        <end position="468"/>
    </location>
</feature>
<feature type="region of interest" description="Disordered" evidence="1">
    <location>
        <begin position="445"/>
        <end position="468"/>
    </location>
</feature>
<dbReference type="InterPro" id="IPR012677">
    <property type="entry name" value="Nucleotide-bd_a/b_plait_sf"/>
</dbReference>
<dbReference type="EMBL" id="OU015567">
    <property type="protein sequence ID" value="CAG5110441.1"/>
    <property type="molecule type" value="Genomic_DNA"/>
</dbReference>
<dbReference type="SUPFAM" id="SSF54928">
    <property type="entry name" value="RNA-binding domain, RBD"/>
    <property type="match status" value="1"/>
</dbReference>
<reference evidence="2 3" key="1">
    <citation type="submission" date="2021-04" db="EMBL/GenBank/DDBJ databases">
        <authorList>
            <person name="Bliznina A."/>
        </authorList>
    </citation>
    <scope>NUCLEOTIDE SEQUENCE [LARGE SCALE GENOMIC DNA]</scope>
</reference>
<evidence type="ECO:0000313" key="2">
    <source>
        <dbReference type="EMBL" id="CAG5110441.1"/>
    </source>
</evidence>
<evidence type="ECO:0000256" key="1">
    <source>
        <dbReference type="SAM" id="MobiDB-lite"/>
    </source>
</evidence>
<gene>
    <name evidence="2" type="ORF">OKIOD_LOCUS13607</name>
</gene>
<sequence length="468" mass="52791">MSMSVLGLENLERIANEHVQSEKVEALNIGLEELKSIMSKNLACKSFLLVSTYYDYFYVRLNHLSFTSITYKHYTTDTMLANPFGMNRMIDPRMAMQLMEEAKRNQMMMLSPYDMMDPARLQARLRQIQQVQAGQAHIAQAASAQAQAQQQMIKGQHPSVSSSQQSSNTSRRQQKAKPSKRVIAVDLPSNLQTIESVTTIFYPYGEVLLVRVLRPKKQLPFDLKQFQAEIPDLGKTVCAIIEFEQADAARFAVQALKMRTKAYGFRLALLEAGAEEDLYGPELEPQLPMLKPGQAGPGTTDESGIGESERSGRSSGSDRDSDCDIKERYRVSSGSESDTDLKNLTEKWNPDVAEFVPGQTSPKKRTTSKTSVKIGENGRITTSLSINLSSPSKGRTTSRLSLTPKKEQKAPTYTREYLLSVRHHNGSKFTPTLDFECDEMRRYVPPQRRTSQPIIQLSPQRRNSLYRR</sequence>
<dbReference type="Proteomes" id="UP001158576">
    <property type="component" value="Chromosome 2"/>
</dbReference>
<accession>A0ABN7SYB0</accession>
<feature type="compositionally biased region" description="Basic and acidic residues" evidence="1">
    <location>
        <begin position="307"/>
        <end position="330"/>
    </location>
</feature>
<feature type="region of interest" description="Disordered" evidence="1">
    <location>
        <begin position="149"/>
        <end position="180"/>
    </location>
</feature>
<organism evidence="2 3">
    <name type="scientific">Oikopleura dioica</name>
    <name type="common">Tunicate</name>
    <dbReference type="NCBI Taxonomy" id="34765"/>
    <lineage>
        <taxon>Eukaryota</taxon>
        <taxon>Metazoa</taxon>
        <taxon>Chordata</taxon>
        <taxon>Tunicata</taxon>
        <taxon>Appendicularia</taxon>
        <taxon>Copelata</taxon>
        <taxon>Oikopleuridae</taxon>
        <taxon>Oikopleura</taxon>
    </lineage>
</organism>
<feature type="compositionally biased region" description="Basic and acidic residues" evidence="1">
    <location>
        <begin position="339"/>
        <end position="349"/>
    </location>
</feature>
<proteinExistence type="predicted"/>
<dbReference type="Gene3D" id="3.30.70.330">
    <property type="match status" value="1"/>
</dbReference>
<protein>
    <submittedName>
        <fullName evidence="2">Oidioi.mRNA.OKI2018_I69.chr2.g4842.t2.cds</fullName>
    </submittedName>
</protein>
<dbReference type="InterPro" id="IPR035979">
    <property type="entry name" value="RBD_domain_sf"/>
</dbReference>
<name>A0ABN7SYB0_OIKDI</name>
<feature type="compositionally biased region" description="Low complexity" evidence="1">
    <location>
        <begin position="159"/>
        <end position="171"/>
    </location>
</feature>